<gene>
    <name evidence="1" type="ORF">CY34DRAFT_99137</name>
</gene>
<protein>
    <submittedName>
        <fullName evidence="1">Uncharacterized protein</fullName>
    </submittedName>
</protein>
<dbReference type="InParanoid" id="A0A0D0AHC7"/>
<sequence length="78" mass="8743">KIAKSGAKAKMRPSQTKNGRNLCALRWLKQTKLNGTTDEFNAYYNSLTSTQRTEYDQDAANLVASNTWNKTVCDGKIL</sequence>
<reference evidence="2" key="2">
    <citation type="submission" date="2015-01" db="EMBL/GenBank/DDBJ databases">
        <title>Evolutionary Origins and Diversification of the Mycorrhizal Mutualists.</title>
        <authorList>
            <consortium name="DOE Joint Genome Institute"/>
            <consortium name="Mycorrhizal Genomics Consortium"/>
            <person name="Kohler A."/>
            <person name="Kuo A."/>
            <person name="Nagy L.G."/>
            <person name="Floudas D."/>
            <person name="Copeland A."/>
            <person name="Barry K.W."/>
            <person name="Cichocki N."/>
            <person name="Veneault-Fourrey C."/>
            <person name="LaButti K."/>
            <person name="Lindquist E.A."/>
            <person name="Lipzen A."/>
            <person name="Lundell T."/>
            <person name="Morin E."/>
            <person name="Murat C."/>
            <person name="Riley R."/>
            <person name="Ohm R."/>
            <person name="Sun H."/>
            <person name="Tunlid A."/>
            <person name="Henrissat B."/>
            <person name="Grigoriev I.V."/>
            <person name="Hibbett D.S."/>
            <person name="Martin F."/>
        </authorList>
    </citation>
    <scope>NUCLEOTIDE SEQUENCE [LARGE SCALE GENOMIC DNA]</scope>
    <source>
        <strain evidence="2">UH-Slu-Lm8-n1</strain>
    </source>
</reference>
<proteinExistence type="predicted"/>
<name>A0A0D0AHC7_9AGAM</name>
<dbReference type="OrthoDB" id="2689266at2759"/>
<keyword evidence="2" id="KW-1185">Reference proteome</keyword>
<dbReference type="STRING" id="930992.A0A0D0AHC7"/>
<evidence type="ECO:0000313" key="2">
    <source>
        <dbReference type="Proteomes" id="UP000054485"/>
    </source>
</evidence>
<evidence type="ECO:0000313" key="1">
    <source>
        <dbReference type="EMBL" id="KIK33697.1"/>
    </source>
</evidence>
<dbReference type="Proteomes" id="UP000054485">
    <property type="component" value="Unassembled WGS sequence"/>
</dbReference>
<feature type="non-terminal residue" evidence="1">
    <location>
        <position position="1"/>
    </location>
</feature>
<dbReference type="EMBL" id="KN835885">
    <property type="protein sequence ID" value="KIK33697.1"/>
    <property type="molecule type" value="Genomic_DNA"/>
</dbReference>
<dbReference type="AlphaFoldDB" id="A0A0D0AHC7"/>
<dbReference type="HOGENOM" id="CLU_2628765_0_0_1"/>
<reference evidence="1 2" key="1">
    <citation type="submission" date="2014-04" db="EMBL/GenBank/DDBJ databases">
        <authorList>
            <consortium name="DOE Joint Genome Institute"/>
            <person name="Kuo A."/>
            <person name="Ruytinx J."/>
            <person name="Rineau F."/>
            <person name="Colpaert J."/>
            <person name="Kohler A."/>
            <person name="Nagy L.G."/>
            <person name="Floudas D."/>
            <person name="Copeland A."/>
            <person name="Barry K.W."/>
            <person name="Cichocki N."/>
            <person name="Veneault-Fourrey C."/>
            <person name="LaButti K."/>
            <person name="Lindquist E.A."/>
            <person name="Lipzen A."/>
            <person name="Lundell T."/>
            <person name="Morin E."/>
            <person name="Murat C."/>
            <person name="Sun H."/>
            <person name="Tunlid A."/>
            <person name="Henrissat B."/>
            <person name="Grigoriev I.V."/>
            <person name="Hibbett D.S."/>
            <person name="Martin F."/>
            <person name="Nordberg H.P."/>
            <person name="Cantor M.N."/>
            <person name="Hua S.X."/>
        </authorList>
    </citation>
    <scope>NUCLEOTIDE SEQUENCE [LARGE SCALE GENOMIC DNA]</scope>
    <source>
        <strain evidence="1 2">UH-Slu-Lm8-n1</strain>
    </source>
</reference>
<organism evidence="1 2">
    <name type="scientific">Suillus luteus UH-Slu-Lm8-n1</name>
    <dbReference type="NCBI Taxonomy" id="930992"/>
    <lineage>
        <taxon>Eukaryota</taxon>
        <taxon>Fungi</taxon>
        <taxon>Dikarya</taxon>
        <taxon>Basidiomycota</taxon>
        <taxon>Agaricomycotina</taxon>
        <taxon>Agaricomycetes</taxon>
        <taxon>Agaricomycetidae</taxon>
        <taxon>Boletales</taxon>
        <taxon>Suillineae</taxon>
        <taxon>Suillaceae</taxon>
        <taxon>Suillus</taxon>
    </lineage>
</organism>
<accession>A0A0D0AHC7</accession>